<reference evidence="1" key="1">
    <citation type="submission" date="2023-07" db="EMBL/GenBank/DDBJ databases">
        <title>Chromosome-level genome assembly of Artemia franciscana.</title>
        <authorList>
            <person name="Jo E."/>
        </authorList>
    </citation>
    <scope>NUCLEOTIDE SEQUENCE</scope>
    <source>
        <tissue evidence="1">Whole body</tissue>
    </source>
</reference>
<evidence type="ECO:0008006" key="3">
    <source>
        <dbReference type="Google" id="ProtNLM"/>
    </source>
</evidence>
<feature type="non-terminal residue" evidence="1">
    <location>
        <position position="1"/>
    </location>
</feature>
<protein>
    <recommendedName>
        <fullName evidence="3">Endonuclease/exonuclease/phosphatase domain-containing protein</fullName>
    </recommendedName>
</protein>
<feature type="non-terminal residue" evidence="1">
    <location>
        <position position="89"/>
    </location>
</feature>
<dbReference type="Proteomes" id="UP001187531">
    <property type="component" value="Unassembled WGS sequence"/>
</dbReference>
<dbReference type="AlphaFoldDB" id="A0AA88HQV2"/>
<dbReference type="InterPro" id="IPR036691">
    <property type="entry name" value="Endo/exonu/phosph_ase_sf"/>
</dbReference>
<dbReference type="EMBL" id="JAVRJZ010000012">
    <property type="protein sequence ID" value="KAK2715448.1"/>
    <property type="molecule type" value="Genomic_DNA"/>
</dbReference>
<accession>A0AA88HQV2</accession>
<keyword evidence="2" id="KW-1185">Reference proteome</keyword>
<dbReference type="Gene3D" id="3.60.10.10">
    <property type="entry name" value="Endonuclease/exonuclease/phosphatase"/>
    <property type="match status" value="1"/>
</dbReference>
<evidence type="ECO:0000313" key="2">
    <source>
        <dbReference type="Proteomes" id="UP001187531"/>
    </source>
</evidence>
<evidence type="ECO:0000313" key="1">
    <source>
        <dbReference type="EMBL" id="KAK2715448.1"/>
    </source>
</evidence>
<proteinExistence type="predicted"/>
<organism evidence="1 2">
    <name type="scientific">Artemia franciscana</name>
    <name type="common">Brine shrimp</name>
    <name type="synonym">Artemia sanfranciscana</name>
    <dbReference type="NCBI Taxonomy" id="6661"/>
    <lineage>
        <taxon>Eukaryota</taxon>
        <taxon>Metazoa</taxon>
        <taxon>Ecdysozoa</taxon>
        <taxon>Arthropoda</taxon>
        <taxon>Crustacea</taxon>
        <taxon>Branchiopoda</taxon>
        <taxon>Anostraca</taxon>
        <taxon>Artemiidae</taxon>
        <taxon>Artemia</taxon>
    </lineage>
</organism>
<name>A0AA88HQV2_ARTSF</name>
<sequence>WQPVLSQALTARFASQHAKLSVVVCYAPTNEASDDVKEEFYRTLRSVASDIPRHGIACFVGDFNTKIGDDHEYCPQSMVCHCLGNRNEN</sequence>
<comment type="caution">
    <text evidence="1">The sequence shown here is derived from an EMBL/GenBank/DDBJ whole genome shotgun (WGS) entry which is preliminary data.</text>
</comment>
<gene>
    <name evidence="1" type="ORF">QYM36_010161</name>
</gene>
<dbReference type="SUPFAM" id="SSF56219">
    <property type="entry name" value="DNase I-like"/>
    <property type="match status" value="1"/>
</dbReference>